<keyword evidence="13" id="KW-0175">Coiled coil</keyword>
<dbReference type="Gene3D" id="1.10.10.10">
    <property type="entry name" value="Winged helix-like DNA-binding domain superfamily/Winged helix DNA-binding domain"/>
    <property type="match status" value="1"/>
</dbReference>
<evidence type="ECO:0000256" key="10">
    <source>
        <dbReference type="ARBA" id="ARBA00055747"/>
    </source>
</evidence>
<evidence type="ECO:0000256" key="1">
    <source>
        <dbReference type="ARBA" id="ARBA00004123"/>
    </source>
</evidence>
<dbReference type="GO" id="GO:0003700">
    <property type="term" value="F:DNA-binding transcription factor activity"/>
    <property type="evidence" value="ECO:0007669"/>
    <property type="project" value="InterPro"/>
</dbReference>
<dbReference type="Proteomes" id="UP000015453">
    <property type="component" value="Unassembled WGS sequence"/>
</dbReference>
<evidence type="ECO:0000256" key="8">
    <source>
        <dbReference type="ARBA" id="ARBA00023163"/>
    </source>
</evidence>
<name>S8CEU5_9LAMI</name>
<dbReference type="Pfam" id="PF00447">
    <property type="entry name" value="HSF_DNA-bind"/>
    <property type="match status" value="1"/>
</dbReference>
<evidence type="ECO:0000256" key="6">
    <source>
        <dbReference type="ARBA" id="ARBA00023125"/>
    </source>
</evidence>
<evidence type="ECO:0000313" key="16">
    <source>
        <dbReference type="Proteomes" id="UP000015453"/>
    </source>
</evidence>
<dbReference type="GO" id="GO:0005634">
    <property type="term" value="C:nucleus"/>
    <property type="evidence" value="ECO:0007669"/>
    <property type="project" value="UniProtKB-SubCell"/>
</dbReference>
<dbReference type="GO" id="GO:0006357">
    <property type="term" value="P:regulation of transcription by RNA polymerase II"/>
    <property type="evidence" value="ECO:0007669"/>
    <property type="project" value="TreeGrafter"/>
</dbReference>
<sequence>MDEAPSSSNSLPPFIAKTYEMVDDPSTDSIVSWSLSNTSFVVWDTPRFSRDLLPKFFKHSNFSSFIRQLNTYGFRKVDPEQWEFANDDFIRGQPLLLKNIHRRKPVHSHSTANPSSSSHLLTENERKRYEDEIQRLAHDKDSLHAELQTKKREQEELTVTMGTLMDRVQNVENNHANMLSCLAQTLRRPAVDFVSLSDVNYRKRRFPGNGFLSEEQQHCTEDNTASLVEKLDANSLVIFNRELLDQLESSLIFWEKVVSD</sequence>
<keyword evidence="4" id="KW-0805">Transcription regulation</keyword>
<dbReference type="SMART" id="SM00415">
    <property type="entry name" value="HSF"/>
    <property type="match status" value="1"/>
</dbReference>
<accession>S8CEU5</accession>
<evidence type="ECO:0000256" key="11">
    <source>
        <dbReference type="ARBA" id="ARBA00081483"/>
    </source>
</evidence>
<comment type="caution">
    <text evidence="15">The sequence shown here is derived from an EMBL/GenBank/DDBJ whole genome shotgun (WGS) entry which is preliminary data.</text>
</comment>
<feature type="non-terminal residue" evidence="15">
    <location>
        <position position="260"/>
    </location>
</feature>
<dbReference type="InterPro" id="IPR036388">
    <property type="entry name" value="WH-like_DNA-bd_sf"/>
</dbReference>
<evidence type="ECO:0000256" key="13">
    <source>
        <dbReference type="SAM" id="Coils"/>
    </source>
</evidence>
<keyword evidence="5" id="KW-0346">Stress response</keyword>
<protein>
    <recommendedName>
        <fullName evidence="11">Heat stress transcription factor</fullName>
    </recommendedName>
</protein>
<dbReference type="PRINTS" id="PR00056">
    <property type="entry name" value="HSFDOMAIN"/>
</dbReference>
<dbReference type="GO" id="GO:0034605">
    <property type="term" value="P:cellular response to heat"/>
    <property type="evidence" value="ECO:0007669"/>
    <property type="project" value="TreeGrafter"/>
</dbReference>
<evidence type="ECO:0000256" key="7">
    <source>
        <dbReference type="ARBA" id="ARBA00023159"/>
    </source>
</evidence>
<keyword evidence="7" id="KW-0010">Activator</keyword>
<dbReference type="PANTHER" id="PTHR10015:SF161">
    <property type="entry name" value="HEAT STRESS TRANSCRIPTION FACTOR A-4A"/>
    <property type="match status" value="1"/>
</dbReference>
<feature type="domain" description="HSF-type DNA-binding" evidence="14">
    <location>
        <begin position="53"/>
        <end position="77"/>
    </location>
</feature>
<dbReference type="EMBL" id="AUSU01005737">
    <property type="protein sequence ID" value="EPS63036.1"/>
    <property type="molecule type" value="Genomic_DNA"/>
</dbReference>
<comment type="subcellular location">
    <subcellularLocation>
        <location evidence="1">Nucleus</location>
    </subcellularLocation>
</comment>
<dbReference type="InterPro" id="IPR000232">
    <property type="entry name" value="HSF_DNA-bd"/>
</dbReference>
<evidence type="ECO:0000259" key="14">
    <source>
        <dbReference type="PROSITE" id="PS00434"/>
    </source>
</evidence>
<dbReference type="FunFam" id="1.10.10.10:FF:000057">
    <property type="entry name" value="Heat shock transcription factor 1"/>
    <property type="match status" value="1"/>
</dbReference>
<keyword evidence="16" id="KW-1185">Reference proteome</keyword>
<keyword evidence="3" id="KW-0597">Phosphoprotein</keyword>
<organism evidence="15 16">
    <name type="scientific">Genlisea aurea</name>
    <dbReference type="NCBI Taxonomy" id="192259"/>
    <lineage>
        <taxon>Eukaryota</taxon>
        <taxon>Viridiplantae</taxon>
        <taxon>Streptophyta</taxon>
        <taxon>Embryophyta</taxon>
        <taxon>Tracheophyta</taxon>
        <taxon>Spermatophyta</taxon>
        <taxon>Magnoliopsida</taxon>
        <taxon>eudicotyledons</taxon>
        <taxon>Gunneridae</taxon>
        <taxon>Pentapetalae</taxon>
        <taxon>asterids</taxon>
        <taxon>lamiids</taxon>
        <taxon>Lamiales</taxon>
        <taxon>Lentibulariaceae</taxon>
        <taxon>Genlisea</taxon>
    </lineage>
</organism>
<comment type="function">
    <text evidence="10">DNA-binding protein that specifically binds heat shock promoter elements (HSE) and activates transcription.</text>
</comment>
<comment type="similarity">
    <text evidence="2 12">Belongs to the HSF family.</text>
</comment>
<evidence type="ECO:0000256" key="12">
    <source>
        <dbReference type="RuleBase" id="RU004020"/>
    </source>
</evidence>
<dbReference type="PANTHER" id="PTHR10015">
    <property type="entry name" value="HEAT SHOCK TRANSCRIPTION FACTOR"/>
    <property type="match status" value="1"/>
</dbReference>
<keyword evidence="8" id="KW-0804">Transcription</keyword>
<evidence type="ECO:0000256" key="9">
    <source>
        <dbReference type="ARBA" id="ARBA00023242"/>
    </source>
</evidence>
<proteinExistence type="inferred from homology"/>
<evidence type="ECO:0000256" key="2">
    <source>
        <dbReference type="ARBA" id="ARBA00006403"/>
    </source>
</evidence>
<evidence type="ECO:0000256" key="5">
    <source>
        <dbReference type="ARBA" id="ARBA00023016"/>
    </source>
</evidence>
<dbReference type="SUPFAM" id="SSF46785">
    <property type="entry name" value="Winged helix' DNA-binding domain"/>
    <property type="match status" value="1"/>
</dbReference>
<dbReference type="GO" id="GO:0000978">
    <property type="term" value="F:RNA polymerase II cis-regulatory region sequence-specific DNA binding"/>
    <property type="evidence" value="ECO:0007669"/>
    <property type="project" value="TreeGrafter"/>
</dbReference>
<evidence type="ECO:0000256" key="3">
    <source>
        <dbReference type="ARBA" id="ARBA00022553"/>
    </source>
</evidence>
<keyword evidence="9" id="KW-0539">Nucleus</keyword>
<evidence type="ECO:0000313" key="15">
    <source>
        <dbReference type="EMBL" id="EPS63036.1"/>
    </source>
</evidence>
<reference evidence="15 16" key="1">
    <citation type="journal article" date="2013" name="BMC Genomics">
        <title>The miniature genome of a carnivorous plant Genlisea aurea contains a low number of genes and short non-coding sequences.</title>
        <authorList>
            <person name="Leushkin E.V."/>
            <person name="Sutormin R.A."/>
            <person name="Nabieva E.R."/>
            <person name="Penin A.A."/>
            <person name="Kondrashov A.S."/>
            <person name="Logacheva M.D."/>
        </authorList>
    </citation>
    <scope>NUCLEOTIDE SEQUENCE [LARGE SCALE GENOMIC DNA]</scope>
</reference>
<gene>
    <name evidence="15" type="ORF">M569_11750</name>
</gene>
<dbReference type="AlphaFoldDB" id="S8CEU5"/>
<dbReference type="PROSITE" id="PS00434">
    <property type="entry name" value="HSF_DOMAIN"/>
    <property type="match status" value="1"/>
</dbReference>
<dbReference type="OrthoDB" id="60033at2759"/>
<dbReference type="InterPro" id="IPR036390">
    <property type="entry name" value="WH_DNA-bd_sf"/>
</dbReference>
<evidence type="ECO:0000256" key="4">
    <source>
        <dbReference type="ARBA" id="ARBA00023015"/>
    </source>
</evidence>
<keyword evidence="6" id="KW-0238">DNA-binding</keyword>
<feature type="coiled-coil region" evidence="13">
    <location>
        <begin position="119"/>
        <end position="153"/>
    </location>
</feature>